<keyword evidence="3" id="KW-1185">Reference proteome</keyword>
<organism evidence="2 3">
    <name type="scientific">Streptosporangium becharense</name>
    <dbReference type="NCBI Taxonomy" id="1816182"/>
    <lineage>
        <taxon>Bacteria</taxon>
        <taxon>Bacillati</taxon>
        <taxon>Actinomycetota</taxon>
        <taxon>Actinomycetes</taxon>
        <taxon>Streptosporangiales</taxon>
        <taxon>Streptosporangiaceae</taxon>
        <taxon>Streptosporangium</taxon>
    </lineage>
</organism>
<proteinExistence type="predicted"/>
<reference evidence="2 3" key="1">
    <citation type="submission" date="2020-08" db="EMBL/GenBank/DDBJ databases">
        <title>Sequencing the genomes of 1000 actinobacteria strains.</title>
        <authorList>
            <person name="Klenk H.-P."/>
        </authorList>
    </citation>
    <scope>NUCLEOTIDE SEQUENCE [LARGE SCALE GENOMIC DNA]</scope>
    <source>
        <strain evidence="2 3">DSM 46887</strain>
    </source>
</reference>
<dbReference type="EMBL" id="JACHMP010000001">
    <property type="protein sequence ID" value="MBB5817101.1"/>
    <property type="molecule type" value="Genomic_DNA"/>
</dbReference>
<evidence type="ECO:0000313" key="2">
    <source>
        <dbReference type="EMBL" id="MBB5817101.1"/>
    </source>
</evidence>
<evidence type="ECO:0000313" key="3">
    <source>
        <dbReference type="Proteomes" id="UP000540685"/>
    </source>
</evidence>
<keyword evidence="1" id="KW-0812">Transmembrane</keyword>
<comment type="caution">
    <text evidence="2">The sequence shown here is derived from an EMBL/GenBank/DDBJ whole genome shotgun (WGS) entry which is preliminary data.</text>
</comment>
<gene>
    <name evidence="2" type="ORF">F4562_000163</name>
</gene>
<evidence type="ECO:0000256" key="1">
    <source>
        <dbReference type="SAM" id="Phobius"/>
    </source>
</evidence>
<dbReference type="Proteomes" id="UP000540685">
    <property type="component" value="Unassembled WGS sequence"/>
</dbReference>
<sequence>MPTGPLIWGLTGVDIAVLGCLPLAVALAVQPPALTAFLTVQALTGTAALLGYLLRAGTGGRLRT</sequence>
<accession>A0A7W9IBC5</accession>
<keyword evidence="1" id="KW-1133">Transmembrane helix</keyword>
<keyword evidence="1" id="KW-0472">Membrane</keyword>
<feature type="transmembrane region" description="Helical" evidence="1">
    <location>
        <begin position="7"/>
        <end position="28"/>
    </location>
</feature>
<dbReference type="AlphaFoldDB" id="A0A7W9IBC5"/>
<name>A0A7W9IBC5_9ACTN</name>
<protein>
    <submittedName>
        <fullName evidence="2">Uncharacterized protein</fullName>
    </submittedName>
</protein>
<dbReference type="RefSeq" id="WP_184546105.1">
    <property type="nucleotide sequence ID" value="NZ_JACHMP010000001.1"/>
</dbReference>
<feature type="transmembrane region" description="Helical" evidence="1">
    <location>
        <begin position="34"/>
        <end position="54"/>
    </location>
</feature>